<dbReference type="CDD" id="cd06161">
    <property type="entry name" value="S2P-M50_SpoIVFB"/>
    <property type="match status" value="1"/>
</dbReference>
<evidence type="ECO:0000313" key="14">
    <source>
        <dbReference type="EMBL" id="QHA01471.1"/>
    </source>
</evidence>
<dbReference type="GO" id="GO:0046872">
    <property type="term" value="F:metal ion binding"/>
    <property type="evidence" value="ECO:0007669"/>
    <property type="project" value="UniProtKB-KW"/>
</dbReference>
<feature type="transmembrane region" description="Helical" evidence="12">
    <location>
        <begin position="77"/>
        <end position="96"/>
    </location>
</feature>
<dbReference type="AlphaFoldDB" id="A0A857DL68"/>
<keyword evidence="9 12" id="KW-1133">Transmembrane helix</keyword>
<dbReference type="GO" id="GO:0006508">
    <property type="term" value="P:proteolysis"/>
    <property type="evidence" value="ECO:0007669"/>
    <property type="project" value="UniProtKB-KW"/>
</dbReference>
<evidence type="ECO:0000256" key="5">
    <source>
        <dbReference type="ARBA" id="ARBA00022692"/>
    </source>
</evidence>
<name>A0A857DL68_9FIRM</name>
<dbReference type="Pfam" id="PF02163">
    <property type="entry name" value="Peptidase_M50"/>
    <property type="match status" value="2"/>
</dbReference>
<feature type="transmembrane region" description="Helical" evidence="12">
    <location>
        <begin position="116"/>
        <end position="138"/>
    </location>
</feature>
<feature type="domain" description="Peptidase M50" evidence="13">
    <location>
        <begin position="25"/>
        <end position="94"/>
    </location>
</feature>
<feature type="transmembrane region" description="Helical" evidence="12">
    <location>
        <begin position="150"/>
        <end position="168"/>
    </location>
</feature>
<keyword evidence="7" id="KW-0378">Hydrolase</keyword>
<evidence type="ECO:0000256" key="6">
    <source>
        <dbReference type="ARBA" id="ARBA00022723"/>
    </source>
</evidence>
<proteinExistence type="inferred from homology"/>
<protein>
    <submittedName>
        <fullName evidence="14">Peptidase M50</fullName>
    </submittedName>
</protein>
<evidence type="ECO:0000313" key="15">
    <source>
        <dbReference type="Proteomes" id="UP000430508"/>
    </source>
</evidence>
<keyword evidence="8" id="KW-0862">Zinc</keyword>
<keyword evidence="11 12" id="KW-0472">Membrane</keyword>
<dbReference type="GO" id="GO:0016020">
    <property type="term" value="C:membrane"/>
    <property type="evidence" value="ECO:0007669"/>
    <property type="project" value="UniProtKB-SubCell"/>
</dbReference>
<comment type="subcellular location">
    <subcellularLocation>
        <location evidence="2">Membrane</location>
        <topology evidence="2">Multi-pass membrane protein</topology>
    </subcellularLocation>
</comment>
<feature type="domain" description="Peptidase M50" evidence="13">
    <location>
        <begin position="111"/>
        <end position="145"/>
    </location>
</feature>
<evidence type="ECO:0000259" key="13">
    <source>
        <dbReference type="Pfam" id="PF02163"/>
    </source>
</evidence>
<accession>A0A857DL68</accession>
<organism evidence="14 15">
    <name type="scientific">Dehalobacter restrictus</name>
    <dbReference type="NCBI Taxonomy" id="55583"/>
    <lineage>
        <taxon>Bacteria</taxon>
        <taxon>Bacillati</taxon>
        <taxon>Bacillota</taxon>
        <taxon>Clostridia</taxon>
        <taxon>Eubacteriales</taxon>
        <taxon>Desulfitobacteriaceae</taxon>
        <taxon>Dehalobacter</taxon>
    </lineage>
</organism>
<gene>
    <name evidence="14" type="ORF">GQ588_12890</name>
</gene>
<dbReference type="RefSeq" id="WP_019224795.1">
    <property type="nucleotide sequence ID" value="NZ_CP046996.1"/>
</dbReference>
<dbReference type="GO" id="GO:0008237">
    <property type="term" value="F:metallopeptidase activity"/>
    <property type="evidence" value="ECO:0007669"/>
    <property type="project" value="UniProtKB-KW"/>
</dbReference>
<feature type="transmembrane region" description="Helical" evidence="12">
    <location>
        <begin position="174"/>
        <end position="192"/>
    </location>
</feature>
<evidence type="ECO:0000256" key="3">
    <source>
        <dbReference type="ARBA" id="ARBA00007931"/>
    </source>
</evidence>
<comment type="cofactor">
    <cofactor evidence="1">
        <name>Zn(2+)</name>
        <dbReference type="ChEBI" id="CHEBI:29105"/>
    </cofactor>
</comment>
<evidence type="ECO:0000256" key="1">
    <source>
        <dbReference type="ARBA" id="ARBA00001947"/>
    </source>
</evidence>
<keyword evidence="4" id="KW-0645">Protease</keyword>
<dbReference type="Proteomes" id="UP000430508">
    <property type="component" value="Chromosome"/>
</dbReference>
<evidence type="ECO:0000256" key="11">
    <source>
        <dbReference type="ARBA" id="ARBA00023136"/>
    </source>
</evidence>
<evidence type="ECO:0000256" key="10">
    <source>
        <dbReference type="ARBA" id="ARBA00023049"/>
    </source>
</evidence>
<dbReference type="PANTHER" id="PTHR39188">
    <property type="entry name" value="MEMBRANE-ASSOCIATED ZINC METALLOPROTEASE M50B"/>
    <property type="match status" value="1"/>
</dbReference>
<feature type="transmembrane region" description="Helical" evidence="12">
    <location>
        <begin position="6"/>
        <end position="34"/>
    </location>
</feature>
<keyword evidence="5 12" id="KW-0812">Transmembrane</keyword>
<evidence type="ECO:0000256" key="7">
    <source>
        <dbReference type="ARBA" id="ARBA00022801"/>
    </source>
</evidence>
<evidence type="ECO:0000256" key="8">
    <source>
        <dbReference type="ARBA" id="ARBA00022833"/>
    </source>
</evidence>
<comment type="similarity">
    <text evidence="3">Belongs to the peptidase M50B family.</text>
</comment>
<sequence>MKVKVHPTFIILLILCMLAGQVVRALLVFSLVIVHEACHILAARGYGIRCRSIELYPYGGTAVLDDSFEGKKKEETIIAFAGPAVNVVLFFFIQILRENGILSGAWALEFAKTNFWLAAFNLLPVLPLDGGRIVRGLLAGSFGFVPTTRFLAAAGKCLGGAFVFAGFLMQGMGFYIYEPILFIVLGIFFWIGSGKELDNARIVFLKQLCRKKERLLAQGLMPGRSLAVSRDTALKQIIDKFSADHFSLVSVMGKDDKIERMLSETEVIQGMMDFGLNCMVGKLKEE</sequence>
<dbReference type="InterPro" id="IPR008915">
    <property type="entry name" value="Peptidase_M50"/>
</dbReference>
<keyword evidence="6" id="KW-0479">Metal-binding</keyword>
<evidence type="ECO:0000256" key="2">
    <source>
        <dbReference type="ARBA" id="ARBA00004141"/>
    </source>
</evidence>
<keyword evidence="10" id="KW-0482">Metalloprotease</keyword>
<evidence type="ECO:0000256" key="4">
    <source>
        <dbReference type="ARBA" id="ARBA00022670"/>
    </source>
</evidence>
<reference evidence="14 15" key="1">
    <citation type="submission" date="2019-12" db="EMBL/GenBank/DDBJ databases">
        <title>Sequence classification of anaerobic respiratory reductive dehalogenases: First we see many, then we see few.</title>
        <authorList>
            <person name="Molenda O."/>
            <person name="Puentes Jacome L.A."/>
            <person name="Cao X."/>
            <person name="Nesbo C.L."/>
            <person name="Tang S."/>
            <person name="Morson N."/>
            <person name="Patron J."/>
            <person name="Lomheim L."/>
            <person name="Wishart D.S."/>
            <person name="Edwards E.A."/>
        </authorList>
    </citation>
    <scope>NUCLEOTIDE SEQUENCE [LARGE SCALE GENOMIC DNA]</scope>
    <source>
        <strain evidence="14 15">12DCA</strain>
    </source>
</reference>
<evidence type="ECO:0000256" key="12">
    <source>
        <dbReference type="SAM" id="Phobius"/>
    </source>
</evidence>
<evidence type="ECO:0000256" key="9">
    <source>
        <dbReference type="ARBA" id="ARBA00022989"/>
    </source>
</evidence>
<dbReference type="PANTHER" id="PTHR39188:SF3">
    <property type="entry name" value="STAGE IV SPORULATION PROTEIN FB"/>
    <property type="match status" value="1"/>
</dbReference>
<dbReference type="EMBL" id="CP046996">
    <property type="protein sequence ID" value="QHA01471.1"/>
    <property type="molecule type" value="Genomic_DNA"/>
</dbReference>